<organism evidence="1 2">
    <name type="scientific">Ruminococcus gauvreauii</name>
    <dbReference type="NCBI Taxonomy" id="438033"/>
    <lineage>
        <taxon>Bacteria</taxon>
        <taxon>Bacillati</taxon>
        <taxon>Bacillota</taxon>
        <taxon>Clostridia</taxon>
        <taxon>Eubacteriales</taxon>
        <taxon>Oscillospiraceae</taxon>
        <taxon>Ruminococcus</taxon>
    </lineage>
</organism>
<keyword evidence="2" id="KW-1185">Reference proteome</keyword>
<name>A0ABY5VQ07_9FIRM</name>
<gene>
    <name evidence="1" type="ORF">NQ502_09255</name>
</gene>
<reference evidence="1" key="1">
    <citation type="journal article" date="2022" name="Cell">
        <title>Design, construction, and in vivo augmentation of a complex gut microbiome.</title>
        <authorList>
            <person name="Cheng A.G."/>
            <person name="Ho P.Y."/>
            <person name="Aranda-Diaz A."/>
            <person name="Jain S."/>
            <person name="Yu F.B."/>
            <person name="Meng X."/>
            <person name="Wang M."/>
            <person name="Iakiviak M."/>
            <person name="Nagashima K."/>
            <person name="Zhao A."/>
            <person name="Murugkar P."/>
            <person name="Patil A."/>
            <person name="Atabakhsh K."/>
            <person name="Weakley A."/>
            <person name="Yan J."/>
            <person name="Brumbaugh A.R."/>
            <person name="Higginbottom S."/>
            <person name="Dimas A."/>
            <person name="Shiver A.L."/>
            <person name="Deutschbauer A."/>
            <person name="Neff N."/>
            <person name="Sonnenburg J.L."/>
            <person name="Huang K.C."/>
            <person name="Fischbach M.A."/>
        </authorList>
    </citation>
    <scope>NUCLEOTIDE SEQUENCE</scope>
    <source>
        <strain evidence="1">DSM 19829</strain>
    </source>
</reference>
<proteinExistence type="predicted"/>
<dbReference type="InterPro" id="IPR045441">
    <property type="entry name" value="DUF6506"/>
</dbReference>
<dbReference type="RefSeq" id="WP_028527674.1">
    <property type="nucleotide sequence ID" value="NZ_CABLBR010000004.1"/>
</dbReference>
<dbReference type="EMBL" id="CP102290">
    <property type="protein sequence ID" value="UWP61188.1"/>
    <property type="molecule type" value="Genomic_DNA"/>
</dbReference>
<dbReference type="Proteomes" id="UP001060164">
    <property type="component" value="Chromosome"/>
</dbReference>
<accession>A0ABY5VQ07</accession>
<evidence type="ECO:0000313" key="1">
    <source>
        <dbReference type="EMBL" id="UWP61188.1"/>
    </source>
</evidence>
<evidence type="ECO:0000313" key="2">
    <source>
        <dbReference type="Proteomes" id="UP001060164"/>
    </source>
</evidence>
<protein>
    <submittedName>
        <fullName evidence="1">DUF6506 family protein</fullName>
    </submittedName>
</protein>
<dbReference type="Pfam" id="PF20116">
    <property type="entry name" value="DUF6506"/>
    <property type="match status" value="1"/>
</dbReference>
<sequence length="90" mass="10284">MKQFKFVFLVMSSDHDSSKHHVAMETPTCKSIMIGVKDMTDACEQAKKLVDKKEVDKIELCGAFQEKGARIISDYINHRIPVSYIVNLEH</sequence>